<dbReference type="Proteomes" id="UP001612741">
    <property type="component" value="Unassembled WGS sequence"/>
</dbReference>
<evidence type="ECO:0000313" key="4">
    <source>
        <dbReference type="Proteomes" id="UP001612741"/>
    </source>
</evidence>
<keyword evidence="1" id="KW-0378">Hydrolase</keyword>
<dbReference type="PANTHER" id="PTHR43794:SF11">
    <property type="entry name" value="AMIDOHYDROLASE-RELATED DOMAIN-CONTAINING PROTEIN"/>
    <property type="match status" value="1"/>
</dbReference>
<dbReference type="RefSeq" id="WP_397078269.1">
    <property type="nucleotide sequence ID" value="NZ_JBITGY010000001.1"/>
</dbReference>
<protein>
    <submittedName>
        <fullName evidence="3">Amidohydrolase family protein</fullName>
    </submittedName>
</protein>
<accession>A0ABW7YLN7</accession>
<dbReference type="PANTHER" id="PTHR43794">
    <property type="entry name" value="AMINOHYDROLASE SSNA-RELATED"/>
    <property type="match status" value="1"/>
</dbReference>
<dbReference type="EMBL" id="JBITGY010000001">
    <property type="protein sequence ID" value="MFI6496259.1"/>
    <property type="molecule type" value="Genomic_DNA"/>
</dbReference>
<proteinExistence type="predicted"/>
<dbReference type="SUPFAM" id="SSF51556">
    <property type="entry name" value="Metallo-dependent hydrolases"/>
    <property type="match status" value="1"/>
</dbReference>
<evidence type="ECO:0000259" key="2">
    <source>
        <dbReference type="Pfam" id="PF01979"/>
    </source>
</evidence>
<dbReference type="SUPFAM" id="SSF51338">
    <property type="entry name" value="Composite domain of metallo-dependent hydrolases"/>
    <property type="match status" value="1"/>
</dbReference>
<keyword evidence="4" id="KW-1185">Reference proteome</keyword>
<gene>
    <name evidence="3" type="ORF">ACIBG2_02690</name>
</gene>
<evidence type="ECO:0000313" key="3">
    <source>
        <dbReference type="EMBL" id="MFI6496259.1"/>
    </source>
</evidence>
<dbReference type="InterPro" id="IPR050287">
    <property type="entry name" value="MTA/SAH_deaminase"/>
</dbReference>
<dbReference type="InterPro" id="IPR011059">
    <property type="entry name" value="Metal-dep_hydrolase_composite"/>
</dbReference>
<dbReference type="Pfam" id="PF01979">
    <property type="entry name" value="Amidohydro_1"/>
    <property type="match status" value="1"/>
</dbReference>
<dbReference type="InterPro" id="IPR032466">
    <property type="entry name" value="Metal_Hydrolase"/>
</dbReference>
<reference evidence="3 4" key="1">
    <citation type="submission" date="2024-10" db="EMBL/GenBank/DDBJ databases">
        <title>The Natural Products Discovery Center: Release of the First 8490 Sequenced Strains for Exploring Actinobacteria Biosynthetic Diversity.</title>
        <authorList>
            <person name="Kalkreuter E."/>
            <person name="Kautsar S.A."/>
            <person name="Yang D."/>
            <person name="Bader C.D."/>
            <person name="Teijaro C.N."/>
            <person name="Fluegel L."/>
            <person name="Davis C.M."/>
            <person name="Simpson J.R."/>
            <person name="Lauterbach L."/>
            <person name="Steele A.D."/>
            <person name="Gui C."/>
            <person name="Meng S."/>
            <person name="Li G."/>
            <person name="Viehrig K."/>
            <person name="Ye F."/>
            <person name="Su P."/>
            <person name="Kiefer A.F."/>
            <person name="Nichols A."/>
            <person name="Cepeda A.J."/>
            <person name="Yan W."/>
            <person name="Fan B."/>
            <person name="Jiang Y."/>
            <person name="Adhikari A."/>
            <person name="Zheng C.-J."/>
            <person name="Schuster L."/>
            <person name="Cowan T.M."/>
            <person name="Smanski M.J."/>
            <person name="Chevrette M.G."/>
            <person name="De Carvalho L.P.S."/>
            <person name="Shen B."/>
        </authorList>
    </citation>
    <scope>NUCLEOTIDE SEQUENCE [LARGE SCALE GENOMIC DNA]</scope>
    <source>
        <strain evidence="3 4">NPDC050545</strain>
    </source>
</reference>
<sequence>MGAVVHGAPVIVTMDGPPIVNGTITVEDGRVVEVSRLRRGPAEVFWPGVLVAGLVNAHTHLQYTCMAEVGKGVYDSFEHWSEVFNHAYFQGREGSWDPAQRIGAWDWAAGARDGARQCLRTGTTAAADIVTDPEAFVDTPLGGLPYLEIIGDTDASWAADGRDRFLKTLGERGAGISPHSAYTIDTGVLAEAAAIARDRGARLHIHLAESAHEREYTVAGTGPLAALVRTWDAPFALLDGGSGLTPLAYLDSLGVLGPDCHLAHGIYLDADDRALLRERGTALALCPRSNRTLGLGRPDVAALLREGNPIAVGTDSLSSSPSLDLLADVRLLKVLAVRRGYREPDLDRRLIEAATLGGARALGMEGEIGVLKPGSRADFAVFNVDPREPYRSLAEDGAGRCVATVVNGRKIWAL</sequence>
<organism evidence="3 4">
    <name type="scientific">Nonomuraea typhae</name>
    <dbReference type="NCBI Taxonomy" id="2603600"/>
    <lineage>
        <taxon>Bacteria</taxon>
        <taxon>Bacillati</taxon>
        <taxon>Actinomycetota</taxon>
        <taxon>Actinomycetes</taxon>
        <taxon>Streptosporangiales</taxon>
        <taxon>Streptosporangiaceae</taxon>
        <taxon>Nonomuraea</taxon>
    </lineage>
</organism>
<dbReference type="Gene3D" id="3.20.20.140">
    <property type="entry name" value="Metal-dependent hydrolases"/>
    <property type="match status" value="1"/>
</dbReference>
<comment type="caution">
    <text evidence="3">The sequence shown here is derived from an EMBL/GenBank/DDBJ whole genome shotgun (WGS) entry which is preliminary data.</text>
</comment>
<name>A0ABW7YLN7_9ACTN</name>
<dbReference type="InterPro" id="IPR006680">
    <property type="entry name" value="Amidohydro-rel"/>
</dbReference>
<evidence type="ECO:0000256" key="1">
    <source>
        <dbReference type="ARBA" id="ARBA00022801"/>
    </source>
</evidence>
<feature type="domain" description="Amidohydrolase-related" evidence="2">
    <location>
        <begin position="49"/>
        <end position="407"/>
    </location>
</feature>